<evidence type="ECO:0000256" key="1">
    <source>
        <dbReference type="ARBA" id="ARBA00022729"/>
    </source>
</evidence>
<dbReference type="AlphaFoldDB" id="A0A8S3CR85"/>
<accession>A0A8S3CR85</accession>
<dbReference type="InterPro" id="IPR028994">
    <property type="entry name" value="Integrin_alpha_N"/>
</dbReference>
<dbReference type="Proteomes" id="UP000681967">
    <property type="component" value="Unassembled WGS sequence"/>
</dbReference>
<evidence type="ECO:0000313" key="2">
    <source>
        <dbReference type="EMBL" id="CAF4912035.1"/>
    </source>
</evidence>
<dbReference type="Gene3D" id="2.30.30.100">
    <property type="match status" value="1"/>
</dbReference>
<evidence type="ECO:0008006" key="4">
    <source>
        <dbReference type="Google" id="ProtNLM"/>
    </source>
</evidence>
<sequence>MGIGNESFASQITISTVSSRPLGISIADFNNDRILDFVIVNYSTYSISVVYGYASGRYSNPIIYFTDYNSFPVTLAIGDFNKGSYLDVAVALYVASAKTFSIGFNSYPIFITVADFDNDDQLDTVVVSQVVTSEGANNIFVLLGSNDGTFGNSMIYTTGSFSSTSAAVGDFNKDSTSDTVVVSTLSDTLCIVRSSVAMDDFNNDRQIDIVVANTGANNVAVLLGHKDGSFTIEATYRTGLDPYYVA</sequence>
<dbReference type="InterPro" id="IPR013517">
    <property type="entry name" value="FG-GAP"/>
</dbReference>
<name>A0A8S3CR85_9BILA</name>
<protein>
    <recommendedName>
        <fullName evidence="4">VCBS repeat-containing protein</fullName>
    </recommendedName>
</protein>
<dbReference type="Pfam" id="PF13517">
    <property type="entry name" value="FG-GAP_3"/>
    <property type="match status" value="1"/>
</dbReference>
<organism evidence="2 3">
    <name type="scientific">Rotaria magnacalcarata</name>
    <dbReference type="NCBI Taxonomy" id="392030"/>
    <lineage>
        <taxon>Eukaryota</taxon>
        <taxon>Metazoa</taxon>
        <taxon>Spiralia</taxon>
        <taxon>Gnathifera</taxon>
        <taxon>Rotifera</taxon>
        <taxon>Eurotatoria</taxon>
        <taxon>Bdelloidea</taxon>
        <taxon>Philodinida</taxon>
        <taxon>Philodinidae</taxon>
        <taxon>Rotaria</taxon>
    </lineage>
</organism>
<proteinExistence type="predicted"/>
<dbReference type="Gene3D" id="2.130.10.130">
    <property type="entry name" value="Integrin alpha, N-terminal"/>
    <property type="match status" value="1"/>
</dbReference>
<feature type="non-terminal residue" evidence="2">
    <location>
        <position position="1"/>
    </location>
</feature>
<keyword evidence="1" id="KW-0732">Signal</keyword>
<reference evidence="2" key="1">
    <citation type="submission" date="2021-02" db="EMBL/GenBank/DDBJ databases">
        <authorList>
            <person name="Nowell W R."/>
        </authorList>
    </citation>
    <scope>NUCLEOTIDE SEQUENCE</scope>
</reference>
<dbReference type="PANTHER" id="PTHR46580">
    <property type="entry name" value="SENSOR KINASE-RELATED"/>
    <property type="match status" value="1"/>
</dbReference>
<dbReference type="EMBL" id="CAJOBH010171304">
    <property type="protein sequence ID" value="CAF4912035.1"/>
    <property type="molecule type" value="Genomic_DNA"/>
</dbReference>
<evidence type="ECO:0000313" key="3">
    <source>
        <dbReference type="Proteomes" id="UP000681967"/>
    </source>
</evidence>
<gene>
    <name evidence="2" type="ORF">BYL167_LOCUS52629</name>
</gene>
<comment type="caution">
    <text evidence="2">The sequence shown here is derived from an EMBL/GenBank/DDBJ whole genome shotgun (WGS) entry which is preliminary data.</text>
</comment>
<dbReference type="SUPFAM" id="SSF69318">
    <property type="entry name" value="Integrin alpha N-terminal domain"/>
    <property type="match status" value="1"/>
</dbReference>